<name>A0A0G1HA77_9BACT</name>
<dbReference type="AlphaFoldDB" id="A0A0G1HA77"/>
<dbReference type="Pfam" id="PF07963">
    <property type="entry name" value="N_methyl"/>
    <property type="match status" value="1"/>
</dbReference>
<dbReference type="PRINTS" id="PR00813">
    <property type="entry name" value="BCTERIALGSPG"/>
</dbReference>
<comment type="subcellular location">
    <subcellularLocation>
        <location evidence="1">Membrane</location>
        <topology evidence="1">Single-pass membrane protein</topology>
    </subcellularLocation>
</comment>
<feature type="transmembrane region" description="Helical" evidence="6">
    <location>
        <begin position="20"/>
        <end position="44"/>
    </location>
</feature>
<evidence type="ECO:0000256" key="5">
    <source>
        <dbReference type="ARBA" id="ARBA00023136"/>
    </source>
</evidence>
<keyword evidence="4 6" id="KW-1133">Transmembrane helix</keyword>
<dbReference type="NCBIfam" id="TIGR02532">
    <property type="entry name" value="IV_pilin_GFxxxE"/>
    <property type="match status" value="1"/>
</dbReference>
<dbReference type="GO" id="GO:0016020">
    <property type="term" value="C:membrane"/>
    <property type="evidence" value="ECO:0007669"/>
    <property type="project" value="UniProtKB-SubCell"/>
</dbReference>
<dbReference type="PANTHER" id="PTHR30093:SF44">
    <property type="entry name" value="TYPE II SECRETION SYSTEM CORE PROTEIN G"/>
    <property type="match status" value="1"/>
</dbReference>
<evidence type="ECO:0000313" key="8">
    <source>
        <dbReference type="Proteomes" id="UP000034051"/>
    </source>
</evidence>
<evidence type="ECO:0000256" key="4">
    <source>
        <dbReference type="ARBA" id="ARBA00022989"/>
    </source>
</evidence>
<dbReference type="EMBL" id="LCHW01000001">
    <property type="protein sequence ID" value="KKT43655.1"/>
    <property type="molecule type" value="Genomic_DNA"/>
</dbReference>
<organism evidence="7 8">
    <name type="scientific">Candidatus Wolfebacteria bacterium GW2011_GWE2_44_13</name>
    <dbReference type="NCBI Taxonomy" id="1619017"/>
    <lineage>
        <taxon>Bacteria</taxon>
        <taxon>Candidatus Wolfeibacteriota</taxon>
    </lineage>
</organism>
<comment type="caution">
    <text evidence="7">The sequence shown here is derived from an EMBL/GenBank/DDBJ whole genome shotgun (WGS) entry which is preliminary data.</text>
</comment>
<reference evidence="7 8" key="1">
    <citation type="journal article" date="2015" name="Nature">
        <title>rRNA introns, odd ribosomes, and small enigmatic genomes across a large radiation of phyla.</title>
        <authorList>
            <person name="Brown C.T."/>
            <person name="Hug L.A."/>
            <person name="Thomas B.C."/>
            <person name="Sharon I."/>
            <person name="Castelle C.J."/>
            <person name="Singh A."/>
            <person name="Wilkins M.J."/>
            <person name="Williams K.H."/>
            <person name="Banfield J.F."/>
        </authorList>
    </citation>
    <scope>NUCLEOTIDE SEQUENCE [LARGE SCALE GENOMIC DNA]</scope>
</reference>
<keyword evidence="3 6" id="KW-0812">Transmembrane</keyword>
<gene>
    <name evidence="7" type="ORF">UW32_C0001G0247</name>
</gene>
<dbReference type="InterPro" id="IPR000983">
    <property type="entry name" value="Bac_GSPG_pilin"/>
</dbReference>
<dbReference type="GO" id="GO:0015628">
    <property type="term" value="P:protein secretion by the type II secretion system"/>
    <property type="evidence" value="ECO:0007669"/>
    <property type="project" value="InterPro"/>
</dbReference>
<dbReference type="Proteomes" id="UP000034051">
    <property type="component" value="Unassembled WGS sequence"/>
</dbReference>
<evidence type="ECO:0000313" key="7">
    <source>
        <dbReference type="EMBL" id="KKT43655.1"/>
    </source>
</evidence>
<accession>A0A0G1HA77</accession>
<keyword evidence="5 6" id="KW-0472">Membrane</keyword>
<dbReference type="SUPFAM" id="SSF54523">
    <property type="entry name" value="Pili subunits"/>
    <property type="match status" value="1"/>
</dbReference>
<proteinExistence type="predicted"/>
<dbReference type="PANTHER" id="PTHR30093">
    <property type="entry name" value="GENERAL SECRETION PATHWAY PROTEIN G"/>
    <property type="match status" value="1"/>
</dbReference>
<dbReference type="Gene3D" id="3.30.700.10">
    <property type="entry name" value="Glycoprotein, Type 4 Pilin"/>
    <property type="match status" value="1"/>
</dbReference>
<dbReference type="GO" id="GO:0015627">
    <property type="term" value="C:type II protein secretion system complex"/>
    <property type="evidence" value="ECO:0007669"/>
    <property type="project" value="InterPro"/>
</dbReference>
<evidence type="ECO:0000256" key="3">
    <source>
        <dbReference type="ARBA" id="ARBA00022692"/>
    </source>
</evidence>
<evidence type="ECO:0000256" key="1">
    <source>
        <dbReference type="ARBA" id="ARBA00004167"/>
    </source>
</evidence>
<protein>
    <submittedName>
        <fullName evidence="7">Fimbrial protein pilin</fullName>
    </submittedName>
</protein>
<sequence length="149" mass="16000">MKSQLSQKGSALSLSKGFTLVEMLIVIAIIAILASVSLVSVSGVRQSARDTKRVSDINKIQQQLEVYYSRTGKYPTAITDIEDFINTKDPIGELYEYSVYNGDQSYVVGIMLEGGSSATEESNEIDTLPSGAALSSVDCNNTLGFCVGN</sequence>
<dbReference type="InterPro" id="IPR045584">
    <property type="entry name" value="Pilin-like"/>
</dbReference>
<dbReference type="InterPro" id="IPR012902">
    <property type="entry name" value="N_methyl_site"/>
</dbReference>
<dbReference type="PROSITE" id="PS00409">
    <property type="entry name" value="PROKAR_NTER_METHYL"/>
    <property type="match status" value="1"/>
</dbReference>
<keyword evidence="2" id="KW-0488">Methylation</keyword>
<evidence type="ECO:0000256" key="2">
    <source>
        <dbReference type="ARBA" id="ARBA00022481"/>
    </source>
</evidence>
<evidence type="ECO:0000256" key="6">
    <source>
        <dbReference type="SAM" id="Phobius"/>
    </source>
</evidence>